<feature type="transmembrane region" description="Helical" evidence="1">
    <location>
        <begin position="251"/>
        <end position="273"/>
    </location>
</feature>
<accession>E6PIC5</accession>
<dbReference type="PANTHER" id="PTHR39084:SF1">
    <property type="entry name" value="DUF4010 DOMAIN-CONTAINING PROTEIN"/>
    <property type="match status" value="1"/>
</dbReference>
<organism evidence="3">
    <name type="scientific">mine drainage metagenome</name>
    <dbReference type="NCBI Taxonomy" id="410659"/>
    <lineage>
        <taxon>unclassified sequences</taxon>
        <taxon>metagenomes</taxon>
        <taxon>ecological metagenomes</taxon>
    </lineage>
</organism>
<feature type="transmembrane region" description="Helical" evidence="1">
    <location>
        <begin position="318"/>
        <end position="340"/>
    </location>
</feature>
<feature type="transmembrane region" description="Helical" evidence="1">
    <location>
        <begin position="186"/>
        <end position="205"/>
    </location>
</feature>
<dbReference type="EMBL" id="CABL01000019">
    <property type="protein sequence ID" value="CBH76215.1"/>
    <property type="molecule type" value="Genomic_DNA"/>
</dbReference>
<protein>
    <recommendedName>
        <fullName evidence="2">DUF4010 domain-containing protein</fullName>
    </recommendedName>
</protein>
<feature type="transmembrane region" description="Helical" evidence="1">
    <location>
        <begin position="372"/>
        <end position="389"/>
    </location>
</feature>
<dbReference type="PANTHER" id="PTHR39084">
    <property type="entry name" value="MEMBRANE PROTEIN-RELATED"/>
    <property type="match status" value="1"/>
</dbReference>
<feature type="transmembrane region" description="Helical" evidence="1">
    <location>
        <begin position="280"/>
        <end position="298"/>
    </location>
</feature>
<evidence type="ECO:0000256" key="1">
    <source>
        <dbReference type="SAM" id="Phobius"/>
    </source>
</evidence>
<name>E6PIC5_9ZZZZ</name>
<gene>
    <name evidence="3" type="ORF">CARN1_0695</name>
</gene>
<feature type="transmembrane region" description="Helical" evidence="1">
    <location>
        <begin position="12"/>
        <end position="32"/>
    </location>
</feature>
<feature type="transmembrane region" description="Helical" evidence="1">
    <location>
        <begin position="410"/>
        <end position="431"/>
    </location>
</feature>
<evidence type="ECO:0000313" key="3">
    <source>
        <dbReference type="EMBL" id="CBH76215.1"/>
    </source>
</evidence>
<dbReference type="InterPro" id="IPR025105">
    <property type="entry name" value="DUF4010"/>
</dbReference>
<keyword evidence="1" id="KW-0812">Transmembrane</keyword>
<keyword evidence="1" id="KW-1133">Transmembrane helix</keyword>
<feature type="transmembrane region" description="Helical" evidence="1">
    <location>
        <begin position="347"/>
        <end position="366"/>
    </location>
</feature>
<feature type="transmembrane region" description="Helical" evidence="1">
    <location>
        <begin position="217"/>
        <end position="239"/>
    </location>
</feature>
<proteinExistence type="predicted"/>
<feature type="transmembrane region" description="Helical" evidence="1">
    <location>
        <begin position="155"/>
        <end position="174"/>
    </location>
</feature>
<dbReference type="Pfam" id="PF13194">
    <property type="entry name" value="DUF4010"/>
    <property type="match status" value="1"/>
</dbReference>
<dbReference type="AlphaFoldDB" id="E6PIC5"/>
<feature type="transmembrane region" description="Helical" evidence="1">
    <location>
        <begin position="68"/>
        <end position="89"/>
    </location>
</feature>
<keyword evidence="1" id="KW-0472">Membrane</keyword>
<feature type="transmembrane region" description="Helical" evidence="1">
    <location>
        <begin position="101"/>
        <end position="119"/>
    </location>
</feature>
<feature type="transmembrane region" description="Helical" evidence="1">
    <location>
        <begin position="125"/>
        <end position="143"/>
    </location>
</feature>
<comment type="caution">
    <text evidence="3">The sequence shown here is derived from an EMBL/GenBank/DDBJ whole genome shotgun (WGS) entry which is preliminary data.</text>
</comment>
<evidence type="ECO:0000259" key="2">
    <source>
        <dbReference type="Pfam" id="PF13194"/>
    </source>
</evidence>
<reference evidence="3" key="1">
    <citation type="submission" date="2009-10" db="EMBL/GenBank/DDBJ databases">
        <title>Diversity of trophic interactions inside an arsenic-rich microbial ecosystem.</title>
        <authorList>
            <person name="Bertin P.N."/>
            <person name="Heinrich-Salmeron A."/>
            <person name="Pelletier E."/>
            <person name="Goulhen-Chollet F."/>
            <person name="Arsene-Ploetze F."/>
            <person name="Gallien S."/>
            <person name="Calteau A."/>
            <person name="Vallenet D."/>
            <person name="Casiot C."/>
            <person name="Chane-Woon-Ming B."/>
            <person name="Giloteaux L."/>
            <person name="Barakat M."/>
            <person name="Bonnefoy V."/>
            <person name="Bruneel O."/>
            <person name="Chandler M."/>
            <person name="Cleiss J."/>
            <person name="Duran R."/>
            <person name="Elbaz-Poulichet F."/>
            <person name="Fonknechten N."/>
            <person name="Lauga B."/>
            <person name="Mornico D."/>
            <person name="Ortet P."/>
            <person name="Schaeffer C."/>
            <person name="Siguier P."/>
            <person name="Alexander Thil Smith A."/>
            <person name="Van Dorsselaer A."/>
            <person name="Weissenbach J."/>
            <person name="Medigue C."/>
            <person name="Le Paslier D."/>
        </authorList>
    </citation>
    <scope>NUCLEOTIDE SEQUENCE</scope>
</reference>
<sequence length="432" mass="44838">MPVSLTSFSDGWLALHLGLVLGLSLFFGLAYEEFYGDTIPQRPGGIRTYPLLALAGALLYLLDPQHLSLTIAGLFVVGAWAFAGIRERLRVAEESPGSDGLYVIPAAALLAYLLGPAAFALPPWLPIATIVIAALLLSARTALRELAARFGHTEMVTAAKFLVLSGVVLPLLHGLPAIPGTGILPFNIWLAVVAVSTLSYASYLVQRYVKFRDGTLIPALLGGMYSSTAATVALARVAADTGFTGDLSGGIVAASAIMYLRILVVVAVFNIALAERLAPSFIALAIAGALLAASIVRFGDGLKGKQKQNVATYPSNPLQLTTALIFAALFVVISLLTTWVQAAAGQGGLFALAAVVGVTDVDPFVLSVAQHHTATIALAPAAAAILIAASSNNVLKAVYTYAFSRRRASWLAAATLLLLAGAGVAVALIAIR</sequence>
<feature type="domain" description="DUF4010" evidence="2">
    <location>
        <begin position="193"/>
        <end position="403"/>
    </location>
</feature>